<feature type="transmembrane region" description="Helical" evidence="7">
    <location>
        <begin position="227"/>
        <end position="250"/>
    </location>
</feature>
<evidence type="ECO:0000256" key="7">
    <source>
        <dbReference type="SAM" id="Phobius"/>
    </source>
</evidence>
<comment type="subcellular location">
    <subcellularLocation>
        <location evidence="1">Membrane</location>
        <topology evidence="1">Multi-pass membrane protein</topology>
    </subcellularLocation>
</comment>
<dbReference type="Proteomes" id="UP000694700">
    <property type="component" value="Unplaced"/>
</dbReference>
<feature type="transmembrane region" description="Helical" evidence="7">
    <location>
        <begin position="88"/>
        <end position="105"/>
    </location>
</feature>
<evidence type="ECO:0000256" key="5">
    <source>
        <dbReference type="ARBA" id="ARBA00023136"/>
    </source>
</evidence>
<evidence type="ECO:0000256" key="3">
    <source>
        <dbReference type="ARBA" id="ARBA00022692"/>
    </source>
</evidence>
<keyword evidence="3 7" id="KW-0812">Transmembrane</keyword>
<dbReference type="GO" id="GO:0015139">
    <property type="term" value="F:alpha-ketoglutarate transmembrane transporter activity"/>
    <property type="evidence" value="ECO:0007669"/>
    <property type="project" value="TreeGrafter"/>
</dbReference>
<feature type="transmembrane region" description="Helical" evidence="7">
    <location>
        <begin position="542"/>
        <end position="563"/>
    </location>
</feature>
<dbReference type="CDD" id="cd01115">
    <property type="entry name" value="SLC13_permease"/>
    <property type="match status" value="1"/>
</dbReference>
<evidence type="ECO:0000313" key="8">
    <source>
        <dbReference type="Ensembl" id="ENSCCRP00015103369.1"/>
    </source>
</evidence>
<dbReference type="GO" id="GO:0015141">
    <property type="term" value="F:succinate transmembrane transporter activity"/>
    <property type="evidence" value="ECO:0007669"/>
    <property type="project" value="TreeGrafter"/>
</dbReference>
<dbReference type="Ensembl" id="ENSCCRT00015106697.1">
    <property type="protein sequence ID" value="ENSCCRP00015103369.1"/>
    <property type="gene ID" value="ENSCCRG00015041276.1"/>
</dbReference>
<evidence type="ECO:0000256" key="6">
    <source>
        <dbReference type="ARBA" id="ARBA00023201"/>
    </source>
</evidence>
<evidence type="ECO:0000256" key="4">
    <source>
        <dbReference type="ARBA" id="ARBA00022989"/>
    </source>
</evidence>
<evidence type="ECO:0000256" key="2">
    <source>
        <dbReference type="ARBA" id="ARBA00006772"/>
    </source>
</evidence>
<dbReference type="GO" id="GO:0017153">
    <property type="term" value="F:sodium:dicarboxylate symporter activity"/>
    <property type="evidence" value="ECO:0007669"/>
    <property type="project" value="TreeGrafter"/>
</dbReference>
<dbReference type="PANTHER" id="PTHR10283:SF82">
    <property type="entry name" value="SOLUTE CARRIER FAMILY 13 MEMBER 2"/>
    <property type="match status" value="1"/>
</dbReference>
<accession>A0A8C2GM06</accession>
<dbReference type="GO" id="GO:0071285">
    <property type="term" value="P:cellular response to lithium ion"/>
    <property type="evidence" value="ECO:0007669"/>
    <property type="project" value="TreeGrafter"/>
</dbReference>
<evidence type="ECO:0000313" key="9">
    <source>
        <dbReference type="Proteomes" id="UP000694700"/>
    </source>
</evidence>
<dbReference type="GO" id="GO:0005886">
    <property type="term" value="C:plasma membrane"/>
    <property type="evidence" value="ECO:0007669"/>
    <property type="project" value="TreeGrafter"/>
</dbReference>
<proteinExistence type="inferred from homology"/>
<feature type="transmembrane region" description="Helical" evidence="7">
    <location>
        <begin position="331"/>
        <end position="354"/>
    </location>
</feature>
<organism evidence="8 9">
    <name type="scientific">Cyprinus carpio</name>
    <name type="common">Common carp</name>
    <dbReference type="NCBI Taxonomy" id="7962"/>
    <lineage>
        <taxon>Eukaryota</taxon>
        <taxon>Metazoa</taxon>
        <taxon>Chordata</taxon>
        <taxon>Craniata</taxon>
        <taxon>Vertebrata</taxon>
        <taxon>Euteleostomi</taxon>
        <taxon>Actinopterygii</taxon>
        <taxon>Neopterygii</taxon>
        <taxon>Teleostei</taxon>
        <taxon>Ostariophysi</taxon>
        <taxon>Cypriniformes</taxon>
        <taxon>Cyprinidae</taxon>
        <taxon>Cyprininae</taxon>
        <taxon>Cyprinus</taxon>
    </lineage>
</organism>
<dbReference type="Pfam" id="PF00939">
    <property type="entry name" value="Na_sulph_symp"/>
    <property type="match status" value="1"/>
</dbReference>
<feature type="transmembrane region" description="Helical" evidence="7">
    <location>
        <begin position="374"/>
        <end position="391"/>
    </location>
</feature>
<feature type="transmembrane region" description="Helical" evidence="7">
    <location>
        <begin position="111"/>
        <end position="139"/>
    </location>
</feature>
<keyword evidence="6" id="KW-0915">Sodium</keyword>
<feature type="transmembrane region" description="Helical" evidence="7">
    <location>
        <begin position="477"/>
        <end position="494"/>
    </location>
</feature>
<dbReference type="PANTHER" id="PTHR10283">
    <property type="entry name" value="SOLUTE CARRIER FAMILY 13 MEMBER"/>
    <property type="match status" value="1"/>
</dbReference>
<dbReference type="InterPro" id="IPR001898">
    <property type="entry name" value="SLC13A/DASS"/>
</dbReference>
<feature type="transmembrane region" description="Helical" evidence="7">
    <location>
        <begin position="12"/>
        <end position="30"/>
    </location>
</feature>
<protein>
    <submittedName>
        <fullName evidence="8">Solute carrier family 13 member 2</fullName>
    </submittedName>
</protein>
<dbReference type="AlphaFoldDB" id="A0A8C2GM06"/>
<feature type="transmembrane region" description="Helical" evidence="7">
    <location>
        <begin position="514"/>
        <end position="530"/>
    </location>
</feature>
<reference evidence="8" key="1">
    <citation type="submission" date="2025-08" db="UniProtKB">
        <authorList>
            <consortium name="Ensembl"/>
        </authorList>
    </citation>
    <scope>IDENTIFICATION</scope>
</reference>
<feature type="transmembrane region" description="Helical" evidence="7">
    <location>
        <begin position="270"/>
        <end position="295"/>
    </location>
</feature>
<keyword evidence="6" id="KW-0813">Transport</keyword>
<keyword evidence="4 7" id="KW-1133">Transmembrane helix</keyword>
<sequence length="610" mass="68074">MASVLRWLWVNRNYFIIFITPFLILPLPLVVPSPEARCGFAIILMALYWCTECMPLAVTALLPVILFPMMGIMESGKVCVEYLKDTNMLFIGGLLVAIAVEHWNLHKRIALSVLLIVGVRPALLMLGFMIVTAFLSMWISNTATTAMMLPISQAVLEQLSATEADADEKELREGQDNHAFELAEVNIKQALDNVTGDKPNNNPDMEAGINALLERRRREREAKYLRLFKGMSLCVCYSASIGGTATLTGTTPNLILKGQMDDIFPDNNDVINFASWFGFAFPNMVLMLALSWLWLQFMYLGFNFKKTFGCGSKNEGDKDAYRVMKNEYKKLGTMSFAEGAVLVIFVILVILWFTREPGFMPGWATELFNKNGQYVTDGTVAIFMSTLFFVIPSRLDCSCLASANDEHDEEAEEVEEGKVPLHSEHLNRTLCHKFTPVLKPDLLDYLFYKGGEKPKNDKKKLKGTPTLLNWKVVHERMPWNIVLLLGGGFALAKGSEVSGLSKWLGQSLAPLRSIPPFAISLILCFLVGTFTECSSNTATTTLFLPILASMATTIGLHPLYVMLPCTISASLAFMLPVATPPNAIAFSYGNLKVLDMVWHEYILHESLMFQ</sequence>
<keyword evidence="5 7" id="KW-0472">Membrane</keyword>
<comment type="similarity">
    <text evidence="2">Belongs to the SLC13A/DASS transporter (TC 2.A.47) family. NADC subfamily.</text>
</comment>
<feature type="transmembrane region" description="Helical" evidence="7">
    <location>
        <begin position="42"/>
        <end position="67"/>
    </location>
</feature>
<evidence type="ECO:0000256" key="1">
    <source>
        <dbReference type="ARBA" id="ARBA00004141"/>
    </source>
</evidence>
<keyword evidence="6" id="KW-0406">Ion transport</keyword>
<name>A0A8C2GM06_CYPCA</name>
<dbReference type="GO" id="GO:0015138">
    <property type="term" value="F:fumarate transmembrane transporter activity"/>
    <property type="evidence" value="ECO:0007669"/>
    <property type="project" value="TreeGrafter"/>
</dbReference>
<keyword evidence="6" id="KW-0739">Sodium transport</keyword>